<evidence type="ECO:0000313" key="7">
    <source>
        <dbReference type="RefSeq" id="XP_034247746.1"/>
    </source>
</evidence>
<dbReference type="InterPro" id="IPR036047">
    <property type="entry name" value="F-box-like_dom_sf"/>
</dbReference>
<name>A0A6P8ZAH4_THRPL</name>
<dbReference type="AlphaFoldDB" id="A0A6P8ZAH4"/>
<dbReference type="Gene3D" id="1.20.1280.50">
    <property type="match status" value="1"/>
</dbReference>
<sequence length="325" mass="36631">MDPREPPRKRRAERRATGNAVSDGEQAMDCWSALPSVALGQVFGHLGMMDVVSAGQTCRSWRATAKQPAVWKGRALLYSWVYEDLVSMDLPRSYSLRHRNAREFVRIVRFAPRLRWLKTADVMLPVARKALTHSKLKVFGLGLNGRLAWSAKLLAQKQDGLEQVTLRNPDVACLLAALRCRDMLSLYLEFSRDEKYSCPVLLPSVAVQREKPLKALITDGGEFPEAVSMLVERFADTLEQLHVSCLPSSAALSRCTRLRTLGVNPDPGSAQDRSELLAALRGKRLRFIGFKGVNEWVQHSKEDCLAFREELKQFVWEGVYCKQCA</sequence>
<dbReference type="RefSeq" id="XP_034247748.1">
    <property type="nucleotide sequence ID" value="XM_034391857.1"/>
</dbReference>
<evidence type="ECO:0000313" key="3">
    <source>
        <dbReference type="Proteomes" id="UP000515158"/>
    </source>
</evidence>
<evidence type="ECO:0000313" key="5">
    <source>
        <dbReference type="RefSeq" id="XP_034247744.1"/>
    </source>
</evidence>
<dbReference type="Pfam" id="PF12937">
    <property type="entry name" value="F-box-like"/>
    <property type="match status" value="1"/>
</dbReference>
<dbReference type="RefSeq" id="XP_034247747.1">
    <property type="nucleotide sequence ID" value="XM_034391856.1"/>
</dbReference>
<proteinExistence type="predicted"/>
<dbReference type="RefSeq" id="XP_034247750.1">
    <property type="nucleotide sequence ID" value="XM_034391859.1"/>
</dbReference>
<evidence type="ECO:0000313" key="6">
    <source>
        <dbReference type="RefSeq" id="XP_034247745.1"/>
    </source>
</evidence>
<dbReference type="RefSeq" id="XP_034247743.1">
    <property type="nucleotide sequence ID" value="XM_034391852.1"/>
</dbReference>
<dbReference type="RefSeq" id="XP_034247745.1">
    <property type="nucleotide sequence ID" value="XM_034391854.1"/>
</dbReference>
<evidence type="ECO:0000313" key="10">
    <source>
        <dbReference type="RefSeq" id="XP_034247750.1"/>
    </source>
</evidence>
<reference evidence="4 5" key="1">
    <citation type="submission" date="2025-04" db="UniProtKB">
        <authorList>
            <consortium name="RefSeq"/>
        </authorList>
    </citation>
    <scope>IDENTIFICATION</scope>
    <source>
        <tissue evidence="4 5">Total insect</tissue>
    </source>
</reference>
<evidence type="ECO:0000313" key="4">
    <source>
        <dbReference type="RefSeq" id="XP_034247743.1"/>
    </source>
</evidence>
<keyword evidence="3" id="KW-1185">Reference proteome</keyword>
<protein>
    <submittedName>
        <fullName evidence="4 5">Uncharacterized protein LOC117649261 isoform X1</fullName>
    </submittedName>
</protein>
<dbReference type="KEGG" id="tpal:117649261"/>
<dbReference type="GeneID" id="117649261"/>
<dbReference type="Proteomes" id="UP000515158">
    <property type="component" value="Unplaced"/>
</dbReference>
<dbReference type="RefSeq" id="XP_034247746.1">
    <property type="nucleotide sequence ID" value="XM_034391855.1"/>
</dbReference>
<dbReference type="RefSeq" id="XP_034247744.1">
    <property type="nucleotide sequence ID" value="XM_034391853.1"/>
</dbReference>
<gene>
    <name evidence="4 5 6 7 8 9 10" type="primary">LOC117649261</name>
</gene>
<dbReference type="SUPFAM" id="SSF81383">
    <property type="entry name" value="F-box domain"/>
    <property type="match status" value="1"/>
</dbReference>
<evidence type="ECO:0000313" key="9">
    <source>
        <dbReference type="RefSeq" id="XP_034247748.1"/>
    </source>
</evidence>
<feature type="region of interest" description="Disordered" evidence="1">
    <location>
        <begin position="1"/>
        <end position="23"/>
    </location>
</feature>
<feature type="domain" description="F-box" evidence="2">
    <location>
        <begin position="28"/>
        <end position="74"/>
    </location>
</feature>
<dbReference type="PROSITE" id="PS50181">
    <property type="entry name" value="FBOX"/>
    <property type="match status" value="1"/>
</dbReference>
<dbReference type="InterPro" id="IPR001810">
    <property type="entry name" value="F-box_dom"/>
</dbReference>
<evidence type="ECO:0000256" key="1">
    <source>
        <dbReference type="SAM" id="MobiDB-lite"/>
    </source>
</evidence>
<evidence type="ECO:0000313" key="8">
    <source>
        <dbReference type="RefSeq" id="XP_034247747.1"/>
    </source>
</evidence>
<accession>A0A6P8ZAH4</accession>
<organism evidence="6">
    <name type="scientific">Thrips palmi</name>
    <name type="common">Melon thrips</name>
    <dbReference type="NCBI Taxonomy" id="161013"/>
    <lineage>
        <taxon>Eukaryota</taxon>
        <taxon>Metazoa</taxon>
        <taxon>Ecdysozoa</taxon>
        <taxon>Arthropoda</taxon>
        <taxon>Hexapoda</taxon>
        <taxon>Insecta</taxon>
        <taxon>Pterygota</taxon>
        <taxon>Neoptera</taxon>
        <taxon>Paraneoptera</taxon>
        <taxon>Thysanoptera</taxon>
        <taxon>Terebrantia</taxon>
        <taxon>Thripoidea</taxon>
        <taxon>Thripidae</taxon>
        <taxon>Thrips</taxon>
    </lineage>
</organism>
<evidence type="ECO:0000259" key="2">
    <source>
        <dbReference type="PROSITE" id="PS50181"/>
    </source>
</evidence>